<dbReference type="PANTHER" id="PTHR24321:SF8">
    <property type="entry name" value="ESTRADIOL 17-BETA-DEHYDROGENASE 8-RELATED"/>
    <property type="match status" value="1"/>
</dbReference>
<dbReference type="eggNOG" id="COG1028">
    <property type="taxonomic scope" value="Bacteria"/>
</dbReference>
<dbReference type="Proteomes" id="UP000006180">
    <property type="component" value="Chromosome"/>
</dbReference>
<dbReference type="Pfam" id="PF13561">
    <property type="entry name" value="adh_short_C2"/>
    <property type="match status" value="1"/>
</dbReference>
<evidence type="ECO:0000256" key="1">
    <source>
        <dbReference type="ARBA" id="ARBA00006484"/>
    </source>
</evidence>
<comment type="similarity">
    <text evidence="1">Belongs to the short-chain dehydrogenases/reductases (SDR) family.</text>
</comment>
<proteinExistence type="inferred from homology"/>
<dbReference type="InterPro" id="IPR020904">
    <property type="entry name" value="Sc_DH/Rdtase_CS"/>
</dbReference>
<dbReference type="SUPFAM" id="SSF51735">
    <property type="entry name" value="NAD(P)-binding Rossmann-fold domains"/>
    <property type="match status" value="1"/>
</dbReference>
<organism evidence="3 4">
    <name type="scientific">Sinorhizobium fredii (strain USDA 257)</name>
    <dbReference type="NCBI Taxonomy" id="1185652"/>
    <lineage>
        <taxon>Bacteria</taxon>
        <taxon>Pseudomonadati</taxon>
        <taxon>Pseudomonadota</taxon>
        <taxon>Alphaproteobacteria</taxon>
        <taxon>Hyphomicrobiales</taxon>
        <taxon>Rhizobiaceae</taxon>
        <taxon>Sinorhizobium/Ensifer group</taxon>
        <taxon>Sinorhizobium</taxon>
    </lineage>
</organism>
<accession>I3X396</accession>
<dbReference type="CDD" id="cd05233">
    <property type="entry name" value="SDR_c"/>
    <property type="match status" value="1"/>
</dbReference>
<keyword evidence="2 3" id="KW-0560">Oxidoreductase</keyword>
<dbReference type="PRINTS" id="PR00081">
    <property type="entry name" value="GDHRDH"/>
</dbReference>
<dbReference type="Gene3D" id="3.40.50.720">
    <property type="entry name" value="NAD(P)-binding Rossmann-like Domain"/>
    <property type="match status" value="1"/>
</dbReference>
<evidence type="ECO:0000313" key="4">
    <source>
        <dbReference type="Proteomes" id="UP000006180"/>
    </source>
</evidence>
<dbReference type="STRING" id="1185652.USDA257_c17640"/>
<dbReference type="KEGG" id="sfd:USDA257_c17640"/>
<gene>
    <name evidence="3" type="primary">ucpA</name>
    <name evidence="3" type="ORF">USDA257_c17640</name>
</gene>
<dbReference type="InterPro" id="IPR002347">
    <property type="entry name" value="SDR_fam"/>
</dbReference>
<dbReference type="AlphaFoldDB" id="I3X396"/>
<dbReference type="EC" id="1.-.-.-" evidence="3"/>
<dbReference type="PROSITE" id="PS00061">
    <property type="entry name" value="ADH_SHORT"/>
    <property type="match status" value="1"/>
</dbReference>
<name>I3X396_SINF2</name>
<protein>
    <submittedName>
        <fullName evidence="3">Oxidoreductase UcpA</fullName>
        <ecNumber evidence="3">1.-.-.-</ecNumber>
    </submittedName>
</protein>
<evidence type="ECO:0000313" key="3">
    <source>
        <dbReference type="EMBL" id="AFL50352.1"/>
    </source>
</evidence>
<dbReference type="EMBL" id="CP003563">
    <property type="protein sequence ID" value="AFL50352.1"/>
    <property type="molecule type" value="Genomic_DNA"/>
</dbReference>
<evidence type="ECO:0000256" key="2">
    <source>
        <dbReference type="ARBA" id="ARBA00023002"/>
    </source>
</evidence>
<dbReference type="InterPro" id="IPR036291">
    <property type="entry name" value="NAD(P)-bd_dom_sf"/>
</dbReference>
<dbReference type="PANTHER" id="PTHR24321">
    <property type="entry name" value="DEHYDROGENASES, SHORT CHAIN"/>
    <property type="match status" value="1"/>
</dbReference>
<dbReference type="GO" id="GO:0016491">
    <property type="term" value="F:oxidoreductase activity"/>
    <property type="evidence" value="ECO:0007669"/>
    <property type="project" value="UniProtKB-KW"/>
</dbReference>
<sequence length="208" mass="21825">MIEEAGGQAVPLVADVTDSGSLEQAFNKFESQGFTADIVVACAGVERLGTVIDEPEENWDFVMGVNAKGVYLSARSAYARFVKRKQGSFVVISSDAGILGTSGFGVYTASKHAVVGLVKCLALDFGHLGIRANAVCPGNVRTPMMDEYLRASPEEAEYWFSVVPMGRFADPDEIAGAVDFVSSPAASFMNGSVFVVDGAGSAGLFSAD</sequence>
<reference evidence="3 4" key="1">
    <citation type="journal article" date="2012" name="J. Bacteriol.">
        <title>Complete genome sequence of the broad-host-range strain Sinorhizobium fredii USDA257.</title>
        <authorList>
            <person name="Schuldes J."/>
            <person name="Rodriguez Orbegoso M."/>
            <person name="Schmeisser C."/>
            <person name="Krishnan H.B."/>
            <person name="Daniel R."/>
            <person name="Streit W.R."/>
        </authorList>
    </citation>
    <scope>NUCLEOTIDE SEQUENCE [LARGE SCALE GENOMIC DNA]</scope>
    <source>
        <strain evidence="3 4">USDA 257</strain>
    </source>
</reference>
<dbReference type="HOGENOM" id="CLU_010194_1_0_5"/>